<accession>A0A410J8X4</accession>
<geneLocation type="plasmid" evidence="1">
    <name>p17-16-CTX</name>
</geneLocation>
<evidence type="ECO:0000313" key="1">
    <source>
        <dbReference type="EMBL" id="QAR17197.1"/>
    </source>
</evidence>
<dbReference type="AlphaFoldDB" id="A0A410J8X4"/>
<sequence length="49" mass="5716">MQFQGLILLSSAESLYKRAVCWFARRKKFSVAQIQAVLNFSVLYQQFLS</sequence>
<proteinExistence type="predicted"/>
<reference evidence="1" key="1">
    <citation type="submission" date="2018-11" db="EMBL/GenBank/DDBJ databases">
        <authorList>
            <person name="Qin S."/>
            <person name="Cheng J."/>
        </authorList>
    </citation>
    <scope>NUCLEOTIDE SEQUENCE</scope>
    <source>
        <strain evidence="1">KP17-16</strain>
        <plasmid evidence="1">p17-16-CTX</plasmid>
    </source>
</reference>
<organism evidence="1">
    <name type="scientific">Klebsiella pneumoniae</name>
    <dbReference type="NCBI Taxonomy" id="573"/>
    <lineage>
        <taxon>Bacteria</taxon>
        <taxon>Pseudomonadati</taxon>
        <taxon>Pseudomonadota</taxon>
        <taxon>Gammaproteobacteria</taxon>
        <taxon>Enterobacterales</taxon>
        <taxon>Enterobacteriaceae</taxon>
        <taxon>Klebsiella/Raoultella group</taxon>
        <taxon>Klebsiella</taxon>
        <taxon>Klebsiella pneumoniae complex</taxon>
    </lineage>
</organism>
<keyword evidence="1" id="KW-0614">Plasmid</keyword>
<name>A0A410J8X4_KLEPN</name>
<protein>
    <submittedName>
        <fullName evidence="1">Uncharacterized protein</fullName>
    </submittedName>
</protein>
<dbReference type="EMBL" id="MK192097">
    <property type="protein sequence ID" value="QAR17197.1"/>
    <property type="molecule type" value="Genomic_DNA"/>
</dbReference>